<evidence type="ECO:0000256" key="9">
    <source>
        <dbReference type="ARBA" id="ARBA00022884"/>
    </source>
</evidence>
<feature type="non-terminal residue" evidence="20">
    <location>
        <position position="516"/>
    </location>
</feature>
<comment type="subcellular location">
    <subcellularLocation>
        <location evidence="1">Cytoplasm</location>
        <location evidence="1">Cytosol</location>
    </subcellularLocation>
</comment>
<dbReference type="EMBL" id="CAJDYZ010011470">
    <property type="protein sequence ID" value="CAD1479508.1"/>
    <property type="molecule type" value="Genomic_DNA"/>
</dbReference>
<evidence type="ECO:0000256" key="15">
    <source>
        <dbReference type="ARBA" id="ARBA00047341"/>
    </source>
</evidence>
<dbReference type="NCBIfam" id="TIGR00037">
    <property type="entry name" value="eIF_5A"/>
    <property type="match status" value="1"/>
</dbReference>
<evidence type="ECO:0000256" key="6">
    <source>
        <dbReference type="ARBA" id="ARBA00022490"/>
    </source>
</evidence>
<dbReference type="Gene3D" id="2.30.30.30">
    <property type="match status" value="1"/>
</dbReference>
<dbReference type="Pfam" id="PF01287">
    <property type="entry name" value="eIF-5a"/>
    <property type="match status" value="1"/>
</dbReference>
<dbReference type="InterPro" id="IPR001884">
    <property type="entry name" value="IF5A-like"/>
</dbReference>
<comment type="subunit">
    <text evidence="5">Homodimer.</text>
</comment>
<dbReference type="InterPro" id="IPR006361">
    <property type="entry name" value="Uroporphyrinogen_deCO2ase_HemE"/>
</dbReference>
<evidence type="ECO:0000313" key="20">
    <source>
        <dbReference type="EMBL" id="CAD1479508.1"/>
    </source>
</evidence>
<dbReference type="InterPro" id="IPR019769">
    <property type="entry name" value="Trans_elong_IF5A_hypusine_site"/>
</dbReference>
<evidence type="ECO:0000256" key="1">
    <source>
        <dbReference type="ARBA" id="ARBA00004514"/>
    </source>
</evidence>
<dbReference type="PROSITE" id="PS00906">
    <property type="entry name" value="UROD_1"/>
    <property type="match status" value="1"/>
</dbReference>
<evidence type="ECO:0000313" key="21">
    <source>
        <dbReference type="Proteomes" id="UP000752696"/>
    </source>
</evidence>
<dbReference type="AlphaFoldDB" id="A0A6V7HKF1"/>
<comment type="pathway">
    <text evidence="2 17">Porphyrin-containing compound metabolism; protoporphyrin-IX biosynthesis; coproporphyrinogen-III from 5-aminolevulinate: step 4/4.</text>
</comment>
<dbReference type="Gene3D" id="3.20.20.210">
    <property type="match status" value="1"/>
</dbReference>
<evidence type="ECO:0000259" key="19">
    <source>
        <dbReference type="PROSITE" id="PS00906"/>
    </source>
</evidence>
<protein>
    <recommendedName>
        <fullName evidence="17">Uroporphyrinogen decarboxylase</fullName>
        <ecNumber evidence="17">4.1.1.37</ecNumber>
    </recommendedName>
</protein>
<dbReference type="SUPFAM" id="SSF50104">
    <property type="entry name" value="Translation proteins SH3-like domain"/>
    <property type="match status" value="1"/>
</dbReference>
<dbReference type="GO" id="GO:0004853">
    <property type="term" value="F:uroporphyrinogen decarboxylase activity"/>
    <property type="evidence" value="ECO:0007669"/>
    <property type="project" value="UniProtKB-EC"/>
</dbReference>
<proteinExistence type="inferred from homology"/>
<evidence type="ECO:0000256" key="4">
    <source>
        <dbReference type="ARBA" id="ARBA00009935"/>
    </source>
</evidence>
<comment type="similarity">
    <text evidence="4 18">Belongs to the uroporphyrinogen decarboxylase family.</text>
</comment>
<dbReference type="InterPro" id="IPR020189">
    <property type="entry name" value="IF5A_C"/>
</dbReference>
<keyword evidence="7" id="KW-0251">Elongation factor</keyword>
<comment type="caution">
    <text evidence="20">The sequence shown here is derived from an EMBL/GenBank/DDBJ whole genome shotgun (WGS) entry which is preliminary data.</text>
</comment>
<keyword evidence="8 17" id="KW-0210">Decarboxylase</keyword>
<keyword evidence="9" id="KW-0694">RNA-binding</keyword>
<comment type="similarity">
    <text evidence="3">Belongs to the eIF-5A family.</text>
</comment>
<evidence type="ECO:0000256" key="14">
    <source>
        <dbReference type="ARBA" id="ARBA00045708"/>
    </source>
</evidence>
<dbReference type="GO" id="GO:0003723">
    <property type="term" value="F:RNA binding"/>
    <property type="evidence" value="ECO:0007669"/>
    <property type="project" value="UniProtKB-KW"/>
</dbReference>
<dbReference type="Proteomes" id="UP000752696">
    <property type="component" value="Unassembled WGS sequence"/>
</dbReference>
<dbReference type="NCBIfam" id="TIGR01464">
    <property type="entry name" value="hemE"/>
    <property type="match status" value="1"/>
</dbReference>
<dbReference type="FunFam" id="2.30.30.30:FF:000007">
    <property type="entry name" value="Eukaryotic translation initiation factor 5A"/>
    <property type="match status" value="1"/>
</dbReference>
<keyword evidence="12 17" id="KW-0456">Lyase</keyword>
<accession>A0A6V7HKF1</accession>
<keyword evidence="6" id="KW-0963">Cytoplasm</keyword>
<dbReference type="InterPro" id="IPR048670">
    <property type="entry name" value="IF5A-like_N"/>
</dbReference>
<sequence>YLPQNTFVCYLYVVKGIVLKQLTLEFYNQKFYHIIMKQTEFPPLKNDLILKAAKGESIEQVPVWIMRQAGRYLPEFQEIRSKHDFFSVCQTPALACEVTLQPIKRFDLDASIIFSDILVIPQAMGLIVEMVPGVGPTLPKPLNDPTDLVRLVKPNVEKDLKYVGDAITLTRHKLEGKVPVIGFTGAPWTLMSYMIQGGGSSTMTKARQWLYKYPKDSHKLLQLITNLLQVFESHSDFLNDELFENYSFKYLKEISDKVRQRLKEENIPEVPMIAFPKGATMNSLEMLAKSKTYEVLGLDWTINPIEARKRFGSEITLQGNLDPCALYASEVQEIIDRARDMVMKFGKSRYIANLGHGILPDIPITSVVAFIKGIHSKPRMADIEDTHFETGDSGASVTYPMQCSALRKNGFVMLKSRPCKIVEMSTSKTGKHGHAKVHLVGIDIFTSKKYEDICPSTHNMDVPFVKREDYQLADISDDGYLCLMADNGELREDLKIPDGELGAQLRADHEAGKELL</sequence>
<evidence type="ECO:0000256" key="10">
    <source>
        <dbReference type="ARBA" id="ARBA00022917"/>
    </source>
</evidence>
<evidence type="ECO:0000256" key="5">
    <source>
        <dbReference type="ARBA" id="ARBA00011738"/>
    </source>
</evidence>
<evidence type="ECO:0000256" key="3">
    <source>
        <dbReference type="ARBA" id="ARBA00006016"/>
    </source>
</evidence>
<comment type="catalytic activity">
    <reaction evidence="16">
        <text>uroporphyrinogen III + 4 H(+) = coproporphyrinogen III + 4 CO2</text>
        <dbReference type="Rhea" id="RHEA:19865"/>
        <dbReference type="ChEBI" id="CHEBI:15378"/>
        <dbReference type="ChEBI" id="CHEBI:16526"/>
        <dbReference type="ChEBI" id="CHEBI:57308"/>
        <dbReference type="ChEBI" id="CHEBI:57309"/>
        <dbReference type="EC" id="4.1.1.37"/>
    </reaction>
    <physiologicalReaction direction="left-to-right" evidence="16">
        <dbReference type="Rhea" id="RHEA:19866"/>
    </physiologicalReaction>
</comment>
<evidence type="ECO:0000256" key="18">
    <source>
        <dbReference type="RuleBase" id="RU004169"/>
    </source>
</evidence>
<evidence type="ECO:0000256" key="17">
    <source>
        <dbReference type="RuleBase" id="RU000554"/>
    </source>
</evidence>
<evidence type="ECO:0000256" key="12">
    <source>
        <dbReference type="ARBA" id="ARBA00023239"/>
    </source>
</evidence>
<evidence type="ECO:0000256" key="7">
    <source>
        <dbReference type="ARBA" id="ARBA00022768"/>
    </source>
</evidence>
<evidence type="ECO:0000256" key="8">
    <source>
        <dbReference type="ARBA" id="ARBA00022793"/>
    </source>
</evidence>
<dbReference type="InterPro" id="IPR008991">
    <property type="entry name" value="Translation_prot_SH3-like_sf"/>
</dbReference>
<dbReference type="GO" id="GO:0005829">
    <property type="term" value="C:cytosol"/>
    <property type="evidence" value="ECO:0007669"/>
    <property type="project" value="UniProtKB-SubCell"/>
</dbReference>
<dbReference type="CDD" id="cd00717">
    <property type="entry name" value="URO-D"/>
    <property type="match status" value="1"/>
</dbReference>
<keyword evidence="13 17" id="KW-0627">Porphyrin biosynthesis</keyword>
<evidence type="ECO:0000256" key="11">
    <source>
        <dbReference type="ARBA" id="ARBA00023071"/>
    </source>
</evidence>
<keyword evidence="11" id="KW-0385">Hypusine</keyword>
<dbReference type="InterPro" id="IPR012340">
    <property type="entry name" value="NA-bd_OB-fold"/>
</dbReference>
<dbReference type="Pfam" id="PF01208">
    <property type="entry name" value="URO-D"/>
    <property type="match status" value="1"/>
</dbReference>
<dbReference type="GO" id="GO:0006782">
    <property type="term" value="P:protoporphyrinogen IX biosynthetic process"/>
    <property type="evidence" value="ECO:0007669"/>
    <property type="project" value="UniProtKB-UniPathway"/>
</dbReference>
<evidence type="ECO:0000256" key="2">
    <source>
        <dbReference type="ARBA" id="ARBA00004804"/>
    </source>
</evidence>
<dbReference type="SUPFAM" id="SSF51726">
    <property type="entry name" value="UROD/MetE-like"/>
    <property type="match status" value="1"/>
</dbReference>
<gene>
    <name evidence="20" type="ORF">MHI_LOCUS866025</name>
</gene>
<feature type="non-terminal residue" evidence="20">
    <location>
        <position position="1"/>
    </location>
</feature>
<dbReference type="GO" id="GO:0045905">
    <property type="term" value="P:positive regulation of translational termination"/>
    <property type="evidence" value="ECO:0007669"/>
    <property type="project" value="InterPro"/>
</dbReference>
<dbReference type="UniPathway" id="UPA00251">
    <property type="reaction ID" value="UER00321"/>
</dbReference>
<dbReference type="InterPro" id="IPR000257">
    <property type="entry name" value="Uroporphyrinogen_deCOase"/>
</dbReference>
<comment type="function">
    <text evidence="14">Catalyzes the sequential decarboxylation of the four acetate side chains of uroporphyrinogen to form coproporphyrinogen and participates in the fifth step in the heme biosynthetic pathway. Isomer I or isomer III of uroporphyrinogen may serve as substrate, but only coproporphyrinogen III can ultimately be converted to heme. In vitro also decarboxylates pentacarboxylate porphyrinogen I.</text>
</comment>
<feature type="domain" description="Uroporphyrinogen decarboxylase (URO-D)" evidence="19">
    <location>
        <begin position="62"/>
        <end position="71"/>
    </location>
</feature>
<dbReference type="SMART" id="SM01376">
    <property type="entry name" value="eIF-5a"/>
    <property type="match status" value="1"/>
</dbReference>
<dbReference type="GO" id="GO:0043022">
    <property type="term" value="F:ribosome binding"/>
    <property type="evidence" value="ECO:0007669"/>
    <property type="project" value="InterPro"/>
</dbReference>
<comment type="catalytic activity">
    <reaction evidence="15">
        <text>uroporphyrinogen I + 4 H(+) = coproporphyrinogen I + 4 CO2</text>
        <dbReference type="Rhea" id="RHEA:31239"/>
        <dbReference type="ChEBI" id="CHEBI:15378"/>
        <dbReference type="ChEBI" id="CHEBI:16526"/>
        <dbReference type="ChEBI" id="CHEBI:62626"/>
        <dbReference type="ChEBI" id="CHEBI:62631"/>
    </reaction>
    <physiologicalReaction direction="left-to-right" evidence="15">
        <dbReference type="Rhea" id="RHEA:31240"/>
    </physiologicalReaction>
</comment>
<dbReference type="EC" id="4.1.1.37" evidence="17"/>
<dbReference type="GO" id="GO:0045901">
    <property type="term" value="P:positive regulation of translational elongation"/>
    <property type="evidence" value="ECO:0007669"/>
    <property type="project" value="InterPro"/>
</dbReference>
<evidence type="ECO:0000256" key="13">
    <source>
        <dbReference type="ARBA" id="ARBA00023244"/>
    </source>
</evidence>
<dbReference type="InterPro" id="IPR038071">
    <property type="entry name" value="UROD/MetE-like_sf"/>
</dbReference>
<dbReference type="OrthoDB" id="339900at2759"/>
<reference evidence="20" key="1">
    <citation type="submission" date="2020-07" db="EMBL/GenBank/DDBJ databases">
        <authorList>
            <person name="Nazaruddin N."/>
        </authorList>
    </citation>
    <scope>NUCLEOTIDE SEQUENCE</scope>
</reference>
<dbReference type="FunFam" id="2.40.50.140:FF:000034">
    <property type="entry name" value="Eukaryotic translation initiation factor 5A"/>
    <property type="match status" value="1"/>
</dbReference>
<dbReference type="InterPro" id="IPR014722">
    <property type="entry name" value="Rib_uL2_dom2"/>
</dbReference>
<dbReference type="PANTHER" id="PTHR21091:SF169">
    <property type="entry name" value="UROPORPHYRINOGEN DECARBOXYLASE"/>
    <property type="match status" value="1"/>
</dbReference>
<organism evidence="20 21">
    <name type="scientific">Heterotrigona itama</name>
    <dbReference type="NCBI Taxonomy" id="395501"/>
    <lineage>
        <taxon>Eukaryota</taxon>
        <taxon>Metazoa</taxon>
        <taxon>Ecdysozoa</taxon>
        <taxon>Arthropoda</taxon>
        <taxon>Hexapoda</taxon>
        <taxon>Insecta</taxon>
        <taxon>Pterygota</taxon>
        <taxon>Neoptera</taxon>
        <taxon>Endopterygota</taxon>
        <taxon>Hymenoptera</taxon>
        <taxon>Apocrita</taxon>
        <taxon>Aculeata</taxon>
        <taxon>Apoidea</taxon>
        <taxon>Anthophila</taxon>
        <taxon>Apidae</taxon>
        <taxon>Heterotrigona</taxon>
    </lineage>
</organism>
<evidence type="ECO:0000256" key="16">
    <source>
        <dbReference type="ARBA" id="ARBA00048411"/>
    </source>
</evidence>
<dbReference type="FunFam" id="3.20.20.210:FF:000008">
    <property type="entry name" value="Uroporphyrinogen decarboxylase"/>
    <property type="match status" value="1"/>
</dbReference>
<dbReference type="PROSITE" id="PS00302">
    <property type="entry name" value="IF5A_HYPUSINE"/>
    <property type="match status" value="1"/>
</dbReference>
<dbReference type="GO" id="GO:0003746">
    <property type="term" value="F:translation elongation factor activity"/>
    <property type="evidence" value="ECO:0007669"/>
    <property type="project" value="UniProtKB-KW"/>
</dbReference>
<dbReference type="Pfam" id="PF21485">
    <property type="entry name" value="IF5A-like_N"/>
    <property type="match status" value="1"/>
</dbReference>
<keyword evidence="10" id="KW-0648">Protein biosynthesis</keyword>
<dbReference type="Gene3D" id="2.40.50.140">
    <property type="entry name" value="Nucleic acid-binding proteins"/>
    <property type="match status" value="1"/>
</dbReference>
<keyword evidence="21" id="KW-1185">Reference proteome</keyword>
<dbReference type="PANTHER" id="PTHR21091">
    <property type="entry name" value="METHYLTETRAHYDROFOLATE:HOMOCYSTEINE METHYLTRANSFERASE RELATED"/>
    <property type="match status" value="1"/>
</dbReference>
<name>A0A6V7HKF1_9HYME</name>
<dbReference type="SUPFAM" id="SSF50249">
    <property type="entry name" value="Nucleic acid-binding proteins"/>
    <property type="match status" value="1"/>
</dbReference>